<feature type="transmembrane region" description="Helical" evidence="10">
    <location>
        <begin position="495"/>
        <end position="514"/>
    </location>
</feature>
<dbReference type="InterPro" id="IPR017981">
    <property type="entry name" value="GPCR_2-like_7TM"/>
</dbReference>
<reference evidence="13 14" key="1">
    <citation type="submission" date="2016-03" db="EMBL/GenBank/DDBJ databases">
        <title>Trachymyrmex septentrionalis WGS genome.</title>
        <authorList>
            <person name="Nygaard S."/>
            <person name="Hu H."/>
            <person name="Boomsma J."/>
            <person name="Zhang G."/>
        </authorList>
    </citation>
    <scope>NUCLEOTIDE SEQUENCE [LARGE SCALE GENOMIC DNA]</scope>
    <source>
        <strain evidence="13">Tsep2-gDNA-1</strain>
        <tissue evidence="13">Whole body</tissue>
    </source>
</reference>
<dbReference type="InterPro" id="IPR000832">
    <property type="entry name" value="GPCR_2_secretin-like"/>
</dbReference>
<feature type="transmembrane region" description="Helical" evidence="10">
    <location>
        <begin position="280"/>
        <end position="305"/>
    </location>
</feature>
<evidence type="ECO:0000256" key="6">
    <source>
        <dbReference type="ARBA" id="ARBA00023040"/>
    </source>
</evidence>
<evidence type="ECO:0000256" key="1">
    <source>
        <dbReference type="ARBA" id="ARBA00004127"/>
    </source>
</evidence>
<feature type="chain" id="PRO_5008270892" evidence="11">
    <location>
        <begin position="22"/>
        <end position="598"/>
    </location>
</feature>
<feature type="transmembrane region" description="Helical" evidence="10">
    <location>
        <begin position="350"/>
        <end position="372"/>
    </location>
</feature>
<evidence type="ECO:0000313" key="13">
    <source>
        <dbReference type="EMBL" id="KYN30948.1"/>
    </source>
</evidence>
<dbReference type="KEGG" id="tsep:108755705"/>
<proteinExistence type="inferred from homology"/>
<evidence type="ECO:0000256" key="3">
    <source>
        <dbReference type="ARBA" id="ARBA00022692"/>
    </source>
</evidence>
<dbReference type="Pfam" id="PF06652">
    <property type="entry name" value="Methuselah_N"/>
    <property type="match status" value="1"/>
</dbReference>
<keyword evidence="3 10" id="KW-0812">Transmembrane</keyword>
<keyword evidence="7 10" id="KW-0472">Membrane</keyword>
<dbReference type="InterPro" id="IPR023311">
    <property type="entry name" value="Methusela_ecto_dom_2"/>
</dbReference>
<dbReference type="CDD" id="cd15039">
    <property type="entry name" value="7tmB3_Methuselah-like"/>
    <property type="match status" value="1"/>
</dbReference>
<gene>
    <name evidence="13" type="ORF">ALC56_14760</name>
</gene>
<feature type="domain" description="G-protein coupled receptors family 2 profile 2" evidence="12">
    <location>
        <begin position="281"/>
        <end position="549"/>
    </location>
</feature>
<dbReference type="SUPFAM" id="SSF63877">
    <property type="entry name" value="Methuselah ectodomain"/>
    <property type="match status" value="1"/>
</dbReference>
<dbReference type="InterPro" id="IPR052808">
    <property type="entry name" value="GPCR_Mth-like"/>
</dbReference>
<feature type="signal peptide" evidence="11">
    <location>
        <begin position="1"/>
        <end position="21"/>
    </location>
</feature>
<dbReference type="InterPro" id="IPR010596">
    <property type="entry name" value="Methuselah_N_dom"/>
</dbReference>
<dbReference type="PANTHER" id="PTHR46953">
    <property type="entry name" value="G-PROTEIN COUPLED RECEPTOR MTH-LIKE 1-RELATED"/>
    <property type="match status" value="1"/>
</dbReference>
<sequence length="598" mass="69718">MCPSSIVLCLAFLLVASFSEPQDDFTNDNEQSDNSTVQSDPLVNSTKYQNKEMKLTRCNLHKNSIKNNNEIQYEFYINSTKNNCKNDSVRNESREHIIKNLEDNNQTSTEFYTNSTEINDFTLQEIKENFIKTEHKNNSILYKLNSNGIFKTTFVEYRACNDSITCIQFCCPFGNILTIKGRCISRGEDNYVLPNMYALPNKHGNDSEDETVNELLSTVRDPCVAKGYGREFLFPNTYLFLTNGSLYNNHDGKYISPKSYCFAIMFRDTYDVFVCDNRTILPIFVSMCLLLSLPFLLLTFIIYSILPEFQNIHGYTLRAHVGSLFITYAIMCFGQVFGLGEVKYCVVLAYIFNFFFLSSFFWLNVICFDIWWKFRDIHLLRPYRTKTKHKKKLIIYSIYAWGVTIILNIICAIMDNIPFLPENLIRPEMCKKRFWFGENEAKTLYFYVPIGVTIISNIFFFICTTLTILYQKVQIANLLKDCEIIRHENKQWFNMYLKLFVVMGITWVLEIMSWVDIGTDIVPQFIWYPADIVNALQGLTIFIIFVCRKKTLQTLLKQLDWKICDPFKIPIKSIVVSNTTTSTRRSGTMPMQQIGRSN</sequence>
<keyword evidence="9" id="KW-0807">Transducer</keyword>
<evidence type="ECO:0000256" key="11">
    <source>
        <dbReference type="SAM" id="SignalP"/>
    </source>
</evidence>
<dbReference type="Proteomes" id="UP000078541">
    <property type="component" value="Unassembled WGS sequence"/>
</dbReference>
<evidence type="ECO:0000256" key="5">
    <source>
        <dbReference type="ARBA" id="ARBA00022989"/>
    </source>
</evidence>
<evidence type="ECO:0000256" key="9">
    <source>
        <dbReference type="ARBA" id="ARBA00023224"/>
    </source>
</evidence>
<keyword evidence="14" id="KW-1185">Reference proteome</keyword>
<evidence type="ECO:0000313" key="14">
    <source>
        <dbReference type="Proteomes" id="UP000078541"/>
    </source>
</evidence>
<dbReference type="Pfam" id="PF00002">
    <property type="entry name" value="7tm_2"/>
    <property type="match status" value="1"/>
</dbReference>
<evidence type="ECO:0000256" key="7">
    <source>
        <dbReference type="ARBA" id="ARBA00023136"/>
    </source>
</evidence>
<keyword evidence="6" id="KW-0297">G-protein coupled receptor</keyword>
<evidence type="ECO:0000256" key="4">
    <source>
        <dbReference type="ARBA" id="ARBA00022729"/>
    </source>
</evidence>
<dbReference type="AlphaFoldDB" id="A0A195ERU7"/>
<dbReference type="GO" id="GO:0016020">
    <property type="term" value="C:membrane"/>
    <property type="evidence" value="ECO:0007669"/>
    <property type="project" value="InterPro"/>
</dbReference>
<evidence type="ECO:0000256" key="10">
    <source>
        <dbReference type="SAM" id="Phobius"/>
    </source>
</evidence>
<organism evidence="13 14">
    <name type="scientific">Trachymyrmex septentrionalis</name>
    <dbReference type="NCBI Taxonomy" id="34720"/>
    <lineage>
        <taxon>Eukaryota</taxon>
        <taxon>Metazoa</taxon>
        <taxon>Ecdysozoa</taxon>
        <taxon>Arthropoda</taxon>
        <taxon>Hexapoda</taxon>
        <taxon>Insecta</taxon>
        <taxon>Pterygota</taxon>
        <taxon>Neoptera</taxon>
        <taxon>Endopterygota</taxon>
        <taxon>Hymenoptera</taxon>
        <taxon>Apocrita</taxon>
        <taxon>Aculeata</taxon>
        <taxon>Formicoidea</taxon>
        <taxon>Formicidae</taxon>
        <taxon>Myrmicinae</taxon>
        <taxon>Trachymyrmex</taxon>
    </lineage>
</organism>
<keyword evidence="5 10" id="KW-1133">Transmembrane helix</keyword>
<keyword evidence="8 13" id="KW-0675">Receptor</keyword>
<dbReference type="GO" id="GO:0007166">
    <property type="term" value="P:cell surface receptor signaling pathway"/>
    <property type="evidence" value="ECO:0007669"/>
    <property type="project" value="InterPro"/>
</dbReference>
<dbReference type="STRING" id="34720.A0A195ERU7"/>
<feature type="transmembrane region" description="Helical" evidence="10">
    <location>
        <begin position="444"/>
        <end position="470"/>
    </location>
</feature>
<comment type="similarity">
    <text evidence="2">Belongs to the G-protein coupled receptor 2 family. Mth subfamily.</text>
</comment>
<feature type="transmembrane region" description="Helical" evidence="10">
    <location>
        <begin position="526"/>
        <end position="547"/>
    </location>
</feature>
<dbReference type="PANTHER" id="PTHR46953:SF1">
    <property type="entry name" value="G-PROTEIN COUPLED RECEPTOR MTH-LIKE 1-RELATED"/>
    <property type="match status" value="1"/>
</dbReference>
<feature type="transmembrane region" description="Helical" evidence="10">
    <location>
        <begin position="393"/>
        <end position="417"/>
    </location>
</feature>
<keyword evidence="4 11" id="KW-0732">Signal</keyword>
<feature type="transmembrane region" description="Helical" evidence="10">
    <location>
        <begin position="317"/>
        <end position="338"/>
    </location>
</feature>
<evidence type="ECO:0000256" key="8">
    <source>
        <dbReference type="ARBA" id="ARBA00023170"/>
    </source>
</evidence>
<dbReference type="GO" id="GO:0012505">
    <property type="term" value="C:endomembrane system"/>
    <property type="evidence" value="ECO:0007669"/>
    <property type="project" value="UniProtKB-SubCell"/>
</dbReference>
<evidence type="ECO:0000259" key="12">
    <source>
        <dbReference type="PROSITE" id="PS50261"/>
    </source>
</evidence>
<dbReference type="PROSITE" id="PS50261">
    <property type="entry name" value="G_PROTEIN_RECEP_F2_4"/>
    <property type="match status" value="1"/>
</dbReference>
<dbReference type="Gene3D" id="2.170.180.11">
    <property type="entry name" value="Methuselah ectodomain, domain 2"/>
    <property type="match status" value="1"/>
</dbReference>
<dbReference type="Gene3D" id="1.20.1070.10">
    <property type="entry name" value="Rhodopsin 7-helix transmembrane proteins"/>
    <property type="match status" value="1"/>
</dbReference>
<name>A0A195ERU7_9HYME</name>
<dbReference type="GO" id="GO:0004930">
    <property type="term" value="F:G protein-coupled receptor activity"/>
    <property type="evidence" value="ECO:0007669"/>
    <property type="project" value="UniProtKB-KW"/>
</dbReference>
<evidence type="ECO:0000256" key="2">
    <source>
        <dbReference type="ARBA" id="ARBA00008979"/>
    </source>
</evidence>
<dbReference type="InterPro" id="IPR036272">
    <property type="entry name" value="Methuselah_N_sf"/>
</dbReference>
<dbReference type="OrthoDB" id="6134459at2759"/>
<comment type="subcellular location">
    <subcellularLocation>
        <location evidence="1">Endomembrane system</location>
        <topology evidence="1">Multi-pass membrane protein</topology>
    </subcellularLocation>
</comment>
<accession>A0A195ERU7</accession>
<protein>
    <submittedName>
        <fullName evidence="13">G-protein coupled receptor Mth2</fullName>
    </submittedName>
</protein>
<dbReference type="EMBL" id="KQ981993">
    <property type="protein sequence ID" value="KYN30948.1"/>
    <property type="molecule type" value="Genomic_DNA"/>
</dbReference>